<accession>A0A835CUT7</accession>
<proteinExistence type="predicted"/>
<dbReference type="OrthoDB" id="7571556at2759"/>
<reference evidence="3 4" key="1">
    <citation type="submission" date="2020-08" db="EMBL/GenBank/DDBJ databases">
        <title>Aphidius gifuensis genome sequencing and assembly.</title>
        <authorList>
            <person name="Du Z."/>
        </authorList>
    </citation>
    <scope>NUCLEOTIDE SEQUENCE [LARGE SCALE GENOMIC DNA]</scope>
    <source>
        <strain evidence="3">YNYX2018</strain>
        <tissue evidence="3">Adults</tissue>
    </source>
</reference>
<keyword evidence="2" id="KW-0732">Signal</keyword>
<evidence type="ECO:0000313" key="3">
    <source>
        <dbReference type="EMBL" id="KAF7993695.1"/>
    </source>
</evidence>
<feature type="signal peptide" evidence="2">
    <location>
        <begin position="1"/>
        <end position="18"/>
    </location>
</feature>
<feature type="region of interest" description="Disordered" evidence="1">
    <location>
        <begin position="426"/>
        <end position="445"/>
    </location>
</feature>
<sequence>MKTWWLFIVLEVISSCYGIYYDKNETNKIYFKEIPHVNTTAKIDESMKKTDDKFSSKLISKQLIGNNFSVEFKEPVVVSLIENITKLERKMKNVIHLMIEDDEPENFWKIFKDKYPFFIHGSVQGCRIHGGLNNSVKKCNCEENIRSNVSALLNWARTEKKMNTATIFAGNFKIIDFFDNFDSFGKLDIGSENVNDEKKKLSHYKNVNNQSGLILPFPALLRREAWDMMNIFSRIRTSWFKNLFDSLNNDLIPKKKSRSRRSILNDPPSASKLFEKTLKDLQIFSNENGFILVAALPFTELFNITEIIQRDVSLRETLVVISGMCSHHGNSIPIFLRGPESTSILNDTKIIDELSSVIKLSLEKTYSEHCKNDTKLLSNFDIPKKRVARSDDDEERNQSEEEKILNDDENLATSFPPDVMFEQVENESSELIDEELPKSMSESSGNLSQKINCVQVFIGLAVTMTTMSIFYM</sequence>
<comment type="caution">
    <text evidence="3">The sequence shown here is derived from an EMBL/GenBank/DDBJ whole genome shotgun (WGS) entry which is preliminary data.</text>
</comment>
<feature type="chain" id="PRO_5032384538" evidence="2">
    <location>
        <begin position="19"/>
        <end position="472"/>
    </location>
</feature>
<dbReference type="Proteomes" id="UP000639338">
    <property type="component" value="Unassembled WGS sequence"/>
</dbReference>
<protein>
    <submittedName>
        <fullName evidence="3">Uncharacterized protein</fullName>
    </submittedName>
</protein>
<dbReference type="AlphaFoldDB" id="A0A835CUT7"/>
<keyword evidence="4" id="KW-1185">Reference proteome</keyword>
<evidence type="ECO:0000256" key="2">
    <source>
        <dbReference type="SAM" id="SignalP"/>
    </source>
</evidence>
<feature type="region of interest" description="Disordered" evidence="1">
    <location>
        <begin position="387"/>
        <end position="412"/>
    </location>
</feature>
<feature type="compositionally biased region" description="Basic and acidic residues" evidence="1">
    <location>
        <begin position="387"/>
        <end position="406"/>
    </location>
</feature>
<dbReference type="EMBL" id="JACMRX010000003">
    <property type="protein sequence ID" value="KAF7993695.1"/>
    <property type="molecule type" value="Genomic_DNA"/>
</dbReference>
<organism evidence="3 4">
    <name type="scientific">Aphidius gifuensis</name>
    <name type="common">Parasitoid wasp</name>
    <dbReference type="NCBI Taxonomy" id="684658"/>
    <lineage>
        <taxon>Eukaryota</taxon>
        <taxon>Metazoa</taxon>
        <taxon>Ecdysozoa</taxon>
        <taxon>Arthropoda</taxon>
        <taxon>Hexapoda</taxon>
        <taxon>Insecta</taxon>
        <taxon>Pterygota</taxon>
        <taxon>Neoptera</taxon>
        <taxon>Endopterygota</taxon>
        <taxon>Hymenoptera</taxon>
        <taxon>Apocrita</taxon>
        <taxon>Ichneumonoidea</taxon>
        <taxon>Braconidae</taxon>
        <taxon>Aphidiinae</taxon>
        <taxon>Aphidius</taxon>
    </lineage>
</organism>
<evidence type="ECO:0000256" key="1">
    <source>
        <dbReference type="SAM" id="MobiDB-lite"/>
    </source>
</evidence>
<gene>
    <name evidence="3" type="ORF">HCN44_010290</name>
</gene>
<evidence type="ECO:0000313" key="4">
    <source>
        <dbReference type="Proteomes" id="UP000639338"/>
    </source>
</evidence>
<name>A0A835CUT7_APHGI</name>